<evidence type="ECO:0000313" key="2">
    <source>
        <dbReference type="EMBL" id="MBA4723989.1"/>
    </source>
</evidence>
<sequence length="49" mass="5676">MSEENRTGKKDSPSAVEDCADVKSKYKRFKKDTNKPKFPPVEYEVPPHH</sequence>
<reference evidence="2 3" key="1">
    <citation type="submission" date="2020-06" db="EMBL/GenBank/DDBJ databases">
        <title>Dysbiosis in marine aquaculture revealed through microbiome analysis: reverse ecology for environmental sustainability.</title>
        <authorList>
            <person name="Haro-Moreno J.M."/>
            <person name="Coutinho F.H."/>
            <person name="Zaragoza-Solas A."/>
            <person name="Picazo A."/>
            <person name="Almagro-Moreno S."/>
            <person name="Lopez-Perez M."/>
        </authorList>
    </citation>
    <scope>NUCLEOTIDE SEQUENCE [LARGE SCALE GENOMIC DNA]</scope>
    <source>
        <strain evidence="2">MCMED-G42</strain>
    </source>
</reference>
<protein>
    <submittedName>
        <fullName evidence="2">Uncharacterized protein</fullName>
    </submittedName>
</protein>
<accession>A0A838YVC1</accession>
<dbReference type="EMBL" id="JACETM010000013">
    <property type="protein sequence ID" value="MBA4723989.1"/>
    <property type="molecule type" value="Genomic_DNA"/>
</dbReference>
<dbReference type="AlphaFoldDB" id="A0A838YVC1"/>
<evidence type="ECO:0000313" key="3">
    <source>
        <dbReference type="Proteomes" id="UP000585327"/>
    </source>
</evidence>
<organism evidence="2 3">
    <name type="scientific">SAR86 cluster bacterium</name>
    <dbReference type="NCBI Taxonomy" id="2030880"/>
    <lineage>
        <taxon>Bacteria</taxon>
        <taxon>Pseudomonadati</taxon>
        <taxon>Pseudomonadota</taxon>
        <taxon>Gammaproteobacteria</taxon>
        <taxon>SAR86 cluster</taxon>
    </lineage>
</organism>
<dbReference type="Proteomes" id="UP000585327">
    <property type="component" value="Unassembled WGS sequence"/>
</dbReference>
<gene>
    <name evidence="2" type="ORF">H2021_02110</name>
</gene>
<name>A0A838YVC1_9GAMM</name>
<proteinExistence type="predicted"/>
<evidence type="ECO:0000256" key="1">
    <source>
        <dbReference type="SAM" id="MobiDB-lite"/>
    </source>
</evidence>
<feature type="region of interest" description="Disordered" evidence="1">
    <location>
        <begin position="27"/>
        <end position="49"/>
    </location>
</feature>
<comment type="caution">
    <text evidence="2">The sequence shown here is derived from an EMBL/GenBank/DDBJ whole genome shotgun (WGS) entry which is preliminary data.</text>
</comment>